<dbReference type="AlphaFoldDB" id="A0AA35RS25"/>
<gene>
    <name evidence="2" type="ORF">GBAR_LOCUS9487</name>
</gene>
<feature type="compositionally biased region" description="Basic and acidic residues" evidence="1">
    <location>
        <begin position="81"/>
        <end position="97"/>
    </location>
</feature>
<feature type="compositionally biased region" description="Basic and acidic residues" evidence="1">
    <location>
        <begin position="62"/>
        <end position="72"/>
    </location>
</feature>
<evidence type="ECO:0000313" key="3">
    <source>
        <dbReference type="Proteomes" id="UP001174909"/>
    </source>
</evidence>
<proteinExistence type="predicted"/>
<feature type="compositionally biased region" description="Acidic residues" evidence="1">
    <location>
        <begin position="180"/>
        <end position="200"/>
    </location>
</feature>
<protein>
    <submittedName>
        <fullName evidence="2">Uncharacterized protein</fullName>
    </submittedName>
</protein>
<comment type="caution">
    <text evidence="2">The sequence shown here is derived from an EMBL/GenBank/DDBJ whole genome shotgun (WGS) entry which is preliminary data.</text>
</comment>
<dbReference type="Proteomes" id="UP001174909">
    <property type="component" value="Unassembled WGS sequence"/>
</dbReference>
<dbReference type="EMBL" id="CASHTH010001433">
    <property type="protein sequence ID" value="CAI8015287.1"/>
    <property type="molecule type" value="Genomic_DNA"/>
</dbReference>
<evidence type="ECO:0000313" key="2">
    <source>
        <dbReference type="EMBL" id="CAI8015287.1"/>
    </source>
</evidence>
<accession>A0AA35RS25</accession>
<name>A0AA35RS25_GEOBA</name>
<evidence type="ECO:0000256" key="1">
    <source>
        <dbReference type="SAM" id="MobiDB-lite"/>
    </source>
</evidence>
<feature type="region of interest" description="Disordered" evidence="1">
    <location>
        <begin position="62"/>
        <end position="200"/>
    </location>
</feature>
<feature type="compositionally biased region" description="Acidic residues" evidence="1">
    <location>
        <begin position="98"/>
        <end position="108"/>
    </location>
</feature>
<organism evidence="2 3">
    <name type="scientific">Geodia barretti</name>
    <name type="common">Barrett's horny sponge</name>
    <dbReference type="NCBI Taxonomy" id="519541"/>
    <lineage>
        <taxon>Eukaryota</taxon>
        <taxon>Metazoa</taxon>
        <taxon>Porifera</taxon>
        <taxon>Demospongiae</taxon>
        <taxon>Heteroscleromorpha</taxon>
        <taxon>Tetractinellida</taxon>
        <taxon>Astrophorina</taxon>
        <taxon>Geodiidae</taxon>
        <taxon>Geodia</taxon>
    </lineage>
</organism>
<reference evidence="2" key="1">
    <citation type="submission" date="2023-03" db="EMBL/GenBank/DDBJ databases">
        <authorList>
            <person name="Steffen K."/>
            <person name="Cardenas P."/>
        </authorList>
    </citation>
    <scope>NUCLEOTIDE SEQUENCE</scope>
</reference>
<sequence length="200" mass="23784">MKRDLATPPKNRQEGISLDVMYKALEQLRMILINDVQKKLVERYAYRALENYWKKMENRKQEQKTEGEEKLPYHVAPYRPGLKEEDGGRKERGGEDEATKEEEEEEAENIPTPRKRLMNFKIPIVNRRDSRRDQSASVVTRRRLFSDEEEPRERSGRKGNRLMPAASRRASYMEMTSDISSEELSEEDEEEEEEEEEERE</sequence>
<keyword evidence="3" id="KW-1185">Reference proteome</keyword>